<reference evidence="6" key="1">
    <citation type="submission" date="2020-06" db="EMBL/GenBank/DDBJ databases">
        <authorList>
            <person name="Li T."/>
            <person name="Hu X."/>
            <person name="Zhang T."/>
            <person name="Song X."/>
            <person name="Zhang H."/>
            <person name="Dai N."/>
            <person name="Sheng W."/>
            <person name="Hou X."/>
            <person name="Wei L."/>
        </authorList>
    </citation>
    <scope>NUCLEOTIDE SEQUENCE</scope>
    <source>
        <strain evidence="6">G01</strain>
        <tissue evidence="6">Leaf</tissue>
    </source>
</reference>
<dbReference type="InterPro" id="IPR011989">
    <property type="entry name" value="ARM-like"/>
</dbReference>
<protein>
    <submittedName>
        <fullName evidence="6">Pumilio18</fullName>
    </submittedName>
</protein>
<dbReference type="SMART" id="SM00025">
    <property type="entry name" value="Pumilio"/>
    <property type="match status" value="5"/>
</dbReference>
<dbReference type="EMBL" id="JACGWK010000005">
    <property type="protein sequence ID" value="KAL0353301.1"/>
    <property type="molecule type" value="Genomic_DNA"/>
</dbReference>
<keyword evidence="2" id="KW-0810">Translation regulation</keyword>
<dbReference type="PROSITE" id="PS50303">
    <property type="entry name" value="PUM_HD"/>
    <property type="match status" value="1"/>
</dbReference>
<sequence length="553" mass="61656">MASTTSQTAGNCLNLSRPADHDEEVILHIGTMALKKDGTFRLPAAASQINVDASPSNSDSFSVFSFNTQEERAPIPTTFKNIEIPCVLAQDNSPTHDGIWGARFFMTGGDECISEAHNPGHENLMGSMGHPHWSLGPHAPETLVATSSIGQPTVNSFYDRPSTSNFVHQFSSRQLLYDDPSFSPMMPYKFGNRQFRGLHPSKMCNPMNCTPRIPSCLPNDQGGSLPFPQAGSLDASHLEEILKGGDNEQKETLVSILERSIFMLMLDRRLHFLYSMLIDACEGQQLDSLVGRVLSRGDYLVSAAFCKQGVSSIIKLIRKVKRSPHAFAIARLLSTRFMDIMTHPTARNVIVQCLVLFQVSLMSNIFRLLKSQILYKNAIYHFRDLAIHKVGCRSLNDCISLIGGEERTMLLNHIADISDYLSYDPYGNYVVQNLLSLRNMEVSNRITGRLQNQFIRLSVIKGGSHVVEKCMEASDKGIVAVVEEILDCPKAPYRLARDQFGNYIIQTALKKTKEHGFNSFYNALVQRLEPHRRVICRTAGGKNVLSILEANEN</sequence>
<dbReference type="GO" id="GO:0005737">
    <property type="term" value="C:cytoplasm"/>
    <property type="evidence" value="ECO:0007669"/>
    <property type="project" value="TreeGrafter"/>
</dbReference>
<feature type="domain" description="PUM-HD" evidence="5">
    <location>
        <begin position="193"/>
        <end position="552"/>
    </location>
</feature>
<keyword evidence="3" id="KW-0694">RNA-binding</keyword>
<dbReference type="InterPro" id="IPR016024">
    <property type="entry name" value="ARM-type_fold"/>
</dbReference>
<dbReference type="PANTHER" id="PTHR12537">
    <property type="entry name" value="RNA BINDING PROTEIN PUMILIO-RELATED"/>
    <property type="match status" value="1"/>
</dbReference>
<keyword evidence="1" id="KW-0677">Repeat</keyword>
<name>A0AAW2PEX7_9LAMI</name>
<evidence type="ECO:0000256" key="4">
    <source>
        <dbReference type="PROSITE-ProRule" id="PRU00317"/>
    </source>
</evidence>
<dbReference type="PANTHER" id="PTHR12537:SF137">
    <property type="entry name" value="PUMILIO HOMOLOG 16-RELATED"/>
    <property type="match status" value="1"/>
</dbReference>
<feature type="repeat" description="Pumilio" evidence="4">
    <location>
        <begin position="484"/>
        <end position="522"/>
    </location>
</feature>
<evidence type="ECO:0000256" key="1">
    <source>
        <dbReference type="ARBA" id="ARBA00022737"/>
    </source>
</evidence>
<dbReference type="InterPro" id="IPR033133">
    <property type="entry name" value="PUM-HD"/>
</dbReference>
<dbReference type="InterPro" id="IPR001313">
    <property type="entry name" value="Pumilio_RNA-bd_rpt"/>
</dbReference>
<comment type="caution">
    <text evidence="6">The sequence shown here is derived from an EMBL/GenBank/DDBJ whole genome shotgun (WGS) entry which is preliminary data.</text>
</comment>
<dbReference type="GO" id="GO:0006417">
    <property type="term" value="P:regulation of translation"/>
    <property type="evidence" value="ECO:0007669"/>
    <property type="project" value="UniProtKB-KW"/>
</dbReference>
<gene>
    <name evidence="6" type="ORF">Sangu_0911400</name>
</gene>
<accession>A0AAW2PEX7</accession>
<proteinExistence type="predicted"/>
<reference evidence="6" key="2">
    <citation type="journal article" date="2024" name="Plant">
        <title>Genomic evolution and insights into agronomic trait innovations of Sesamum species.</title>
        <authorList>
            <person name="Miao H."/>
            <person name="Wang L."/>
            <person name="Qu L."/>
            <person name="Liu H."/>
            <person name="Sun Y."/>
            <person name="Le M."/>
            <person name="Wang Q."/>
            <person name="Wei S."/>
            <person name="Zheng Y."/>
            <person name="Lin W."/>
            <person name="Duan Y."/>
            <person name="Cao H."/>
            <person name="Xiong S."/>
            <person name="Wang X."/>
            <person name="Wei L."/>
            <person name="Li C."/>
            <person name="Ma Q."/>
            <person name="Ju M."/>
            <person name="Zhao R."/>
            <person name="Li G."/>
            <person name="Mu C."/>
            <person name="Tian Q."/>
            <person name="Mei H."/>
            <person name="Zhang T."/>
            <person name="Gao T."/>
            <person name="Zhang H."/>
        </authorList>
    </citation>
    <scope>NUCLEOTIDE SEQUENCE</scope>
    <source>
        <strain evidence="6">G01</strain>
    </source>
</reference>
<evidence type="ECO:0000259" key="5">
    <source>
        <dbReference type="PROSITE" id="PS50303"/>
    </source>
</evidence>
<dbReference type="SUPFAM" id="SSF48371">
    <property type="entry name" value="ARM repeat"/>
    <property type="match status" value="1"/>
</dbReference>
<dbReference type="Gene3D" id="1.25.10.10">
    <property type="entry name" value="Leucine-rich Repeat Variant"/>
    <property type="match status" value="1"/>
</dbReference>
<dbReference type="PROSITE" id="PS50302">
    <property type="entry name" value="PUM"/>
    <property type="match status" value="2"/>
</dbReference>
<dbReference type="GO" id="GO:0003729">
    <property type="term" value="F:mRNA binding"/>
    <property type="evidence" value="ECO:0007669"/>
    <property type="project" value="TreeGrafter"/>
</dbReference>
<evidence type="ECO:0000313" key="6">
    <source>
        <dbReference type="EMBL" id="KAL0353301.1"/>
    </source>
</evidence>
<dbReference type="Pfam" id="PF00806">
    <property type="entry name" value="PUF"/>
    <property type="match status" value="4"/>
</dbReference>
<feature type="repeat" description="Pumilio" evidence="4">
    <location>
        <begin position="413"/>
        <end position="448"/>
    </location>
</feature>
<dbReference type="AlphaFoldDB" id="A0AAW2PEX7"/>
<evidence type="ECO:0000256" key="2">
    <source>
        <dbReference type="ARBA" id="ARBA00022845"/>
    </source>
</evidence>
<evidence type="ECO:0000256" key="3">
    <source>
        <dbReference type="ARBA" id="ARBA00022884"/>
    </source>
</evidence>
<organism evidence="6">
    <name type="scientific">Sesamum angustifolium</name>
    <dbReference type="NCBI Taxonomy" id="2727405"/>
    <lineage>
        <taxon>Eukaryota</taxon>
        <taxon>Viridiplantae</taxon>
        <taxon>Streptophyta</taxon>
        <taxon>Embryophyta</taxon>
        <taxon>Tracheophyta</taxon>
        <taxon>Spermatophyta</taxon>
        <taxon>Magnoliopsida</taxon>
        <taxon>eudicotyledons</taxon>
        <taxon>Gunneridae</taxon>
        <taxon>Pentapetalae</taxon>
        <taxon>asterids</taxon>
        <taxon>lamiids</taxon>
        <taxon>Lamiales</taxon>
        <taxon>Pedaliaceae</taxon>
        <taxon>Sesamum</taxon>
    </lineage>
</organism>